<protein>
    <submittedName>
        <fullName evidence="3">Uncharacterized protein</fullName>
    </submittedName>
</protein>
<reference evidence="3" key="1">
    <citation type="submission" date="2018-11" db="EMBL/GenBank/DDBJ databases">
        <authorList>
            <person name="Grassa J C."/>
        </authorList>
    </citation>
    <scope>NUCLEOTIDE SEQUENCE [LARGE SCALE GENOMIC DNA]</scope>
</reference>
<evidence type="ECO:0000256" key="1">
    <source>
        <dbReference type="SAM" id="Coils"/>
    </source>
</evidence>
<proteinExistence type="predicted"/>
<feature type="coiled-coil region" evidence="1">
    <location>
        <begin position="246"/>
        <end position="280"/>
    </location>
</feature>
<dbReference type="AlphaFoldDB" id="A0A803PEX0"/>
<keyword evidence="4" id="KW-1185">Reference proteome</keyword>
<organism evidence="3 4">
    <name type="scientific">Cannabis sativa</name>
    <name type="common">Hemp</name>
    <name type="synonym">Marijuana</name>
    <dbReference type="NCBI Taxonomy" id="3483"/>
    <lineage>
        <taxon>Eukaryota</taxon>
        <taxon>Viridiplantae</taxon>
        <taxon>Streptophyta</taxon>
        <taxon>Embryophyta</taxon>
        <taxon>Tracheophyta</taxon>
        <taxon>Spermatophyta</taxon>
        <taxon>Magnoliopsida</taxon>
        <taxon>eudicotyledons</taxon>
        <taxon>Gunneridae</taxon>
        <taxon>Pentapetalae</taxon>
        <taxon>rosids</taxon>
        <taxon>fabids</taxon>
        <taxon>Rosales</taxon>
        <taxon>Cannabaceae</taxon>
        <taxon>Cannabis</taxon>
    </lineage>
</organism>
<name>A0A803PEX0_CANSA</name>
<evidence type="ECO:0000313" key="4">
    <source>
        <dbReference type="Proteomes" id="UP000596661"/>
    </source>
</evidence>
<sequence length="358" mass="39975">MSKVGFYLLKKRSDVKCTVSSCRHTHDFQEYWLFASRIFPLKRHPTLTLDFCIVERLNTQQMAIRNDLLGEVEVGIEVACALARPSRRIKAFGSRQPAMMATLLVNKVDAIVKELKPANPKLTLKVSAKGVVALPATFLSMFSLRRRVQCSNAIGFSNFPLKVTLLVEHFSKPVAHMTLELESLQAVYEAAEGKEVEIMANLEKAKADFKSAQDHMQSTVNHQVNEYLQAGLDQAKNQTFIMEKREVALKAKLKDVEVKLKQENDRAEDLSKDLEAKIEHVYILQRALKLVTELKDAFVVAQKDWFTSGPESSPRFGVQVPPRIMSQSGSRISSLGQGPVSGSRVRSGLKFCPESGGA</sequence>
<feature type="coiled-coil region" evidence="1">
    <location>
        <begin position="174"/>
        <end position="208"/>
    </location>
</feature>
<dbReference type="EnsemblPlants" id="evm.model.04.1873">
    <property type="protein sequence ID" value="cds.evm.model.04.1873"/>
    <property type="gene ID" value="evm.TU.04.1873"/>
</dbReference>
<dbReference type="Gramene" id="evm.model.04.1873">
    <property type="protein sequence ID" value="cds.evm.model.04.1873"/>
    <property type="gene ID" value="evm.TU.04.1873"/>
</dbReference>
<feature type="region of interest" description="Disordered" evidence="2">
    <location>
        <begin position="328"/>
        <end position="358"/>
    </location>
</feature>
<dbReference type="EMBL" id="UZAU01000401">
    <property type="status" value="NOT_ANNOTATED_CDS"/>
    <property type="molecule type" value="Genomic_DNA"/>
</dbReference>
<accession>A0A803PEX0</accession>
<reference evidence="3" key="2">
    <citation type="submission" date="2021-03" db="UniProtKB">
        <authorList>
            <consortium name="EnsemblPlants"/>
        </authorList>
    </citation>
    <scope>IDENTIFICATION</scope>
</reference>
<evidence type="ECO:0000256" key="2">
    <source>
        <dbReference type="SAM" id="MobiDB-lite"/>
    </source>
</evidence>
<dbReference type="Proteomes" id="UP000596661">
    <property type="component" value="Chromosome 4"/>
</dbReference>
<evidence type="ECO:0000313" key="3">
    <source>
        <dbReference type="EnsemblPlants" id="cds.evm.model.04.1873"/>
    </source>
</evidence>
<keyword evidence="1" id="KW-0175">Coiled coil</keyword>